<dbReference type="AlphaFoldDB" id="A0A6N7XLC2"/>
<reference evidence="2 3" key="1">
    <citation type="submission" date="2019-08" db="EMBL/GenBank/DDBJ databases">
        <title>In-depth cultivation of the pig gut microbiome towards novel bacterial diversity and tailored functional studies.</title>
        <authorList>
            <person name="Wylensek D."/>
            <person name="Hitch T.C.A."/>
            <person name="Clavel T."/>
        </authorList>
    </citation>
    <scope>NUCLEOTIDE SEQUENCE [LARGE SCALE GENOMIC DNA]</scope>
    <source>
        <strain evidence="2 3">CA-Schmier-601-WT-1</strain>
    </source>
</reference>
<dbReference type="Proteomes" id="UP000469325">
    <property type="component" value="Unassembled WGS sequence"/>
</dbReference>
<accession>A0A6N7XLC2</accession>
<keyword evidence="3" id="KW-1185">Reference proteome</keyword>
<organism evidence="2 3">
    <name type="scientific">Olsenella porci</name>
    <dbReference type="NCBI Taxonomy" id="2652279"/>
    <lineage>
        <taxon>Bacteria</taxon>
        <taxon>Bacillati</taxon>
        <taxon>Actinomycetota</taxon>
        <taxon>Coriobacteriia</taxon>
        <taxon>Coriobacteriales</taxon>
        <taxon>Atopobiaceae</taxon>
        <taxon>Olsenella</taxon>
    </lineage>
</organism>
<comment type="caution">
    <text evidence="2">The sequence shown here is derived from an EMBL/GenBank/DDBJ whole genome shotgun (WGS) entry which is preliminary data.</text>
</comment>
<dbReference type="InterPro" id="IPR013378">
    <property type="entry name" value="InlB-like_B-rpt"/>
</dbReference>
<name>A0A6N7XLC2_9ACTN</name>
<comment type="subcellular location">
    <subcellularLocation>
        <location evidence="1">Cell envelope</location>
    </subcellularLocation>
</comment>
<evidence type="ECO:0000313" key="2">
    <source>
        <dbReference type="EMBL" id="MST72028.1"/>
    </source>
</evidence>
<evidence type="ECO:0000313" key="3">
    <source>
        <dbReference type="Proteomes" id="UP000469325"/>
    </source>
</evidence>
<evidence type="ECO:0000256" key="1">
    <source>
        <dbReference type="ARBA" id="ARBA00004196"/>
    </source>
</evidence>
<dbReference type="RefSeq" id="WP_154433794.1">
    <property type="nucleotide sequence ID" value="NZ_VUNC01000002.1"/>
</dbReference>
<dbReference type="Pfam" id="PF09479">
    <property type="entry name" value="Flg_new"/>
    <property type="match status" value="1"/>
</dbReference>
<proteinExistence type="predicted"/>
<dbReference type="GO" id="GO:0030313">
    <property type="term" value="C:cell envelope"/>
    <property type="evidence" value="ECO:0007669"/>
    <property type="project" value="UniProtKB-SubCell"/>
</dbReference>
<sequence>MAPTAATYGTDVTLAANAFSRSGYSFAGWSASASGGDEQLTAAEQGGTLAGEIAPSVTAGASGAPDWAPTAWGGYAKLATAAAPQAVSANARWAAGASGRLALWAAPEGSGSVELALELHLADGSVAYAQRETTTLTAGSWRLVIALA</sequence>
<dbReference type="InterPro" id="IPR042229">
    <property type="entry name" value="Listeria/Bacterioides_rpt_sf"/>
</dbReference>
<dbReference type="Gene3D" id="2.60.40.4270">
    <property type="entry name" value="Listeria-Bacteroides repeat domain"/>
    <property type="match status" value="1"/>
</dbReference>
<dbReference type="EMBL" id="VUNC01000002">
    <property type="protein sequence ID" value="MST72028.1"/>
    <property type="molecule type" value="Genomic_DNA"/>
</dbReference>
<protein>
    <submittedName>
        <fullName evidence="2">InlB B-repeat-containing protein</fullName>
    </submittedName>
</protein>
<gene>
    <name evidence="2" type="ORF">FYJ68_02730</name>
</gene>